<reference evidence="1" key="1">
    <citation type="journal article" date="2014" name="Int. J. Syst. Evol. Microbiol.">
        <title>Complete genome sequence of Corynebacterium casei LMG S-19264T (=DSM 44701T), isolated from a smear-ripened cheese.</title>
        <authorList>
            <consortium name="US DOE Joint Genome Institute (JGI-PGF)"/>
            <person name="Walter F."/>
            <person name="Albersmeier A."/>
            <person name="Kalinowski J."/>
            <person name="Ruckert C."/>
        </authorList>
    </citation>
    <scope>NUCLEOTIDE SEQUENCE</scope>
    <source>
        <strain evidence="1">JCM 19831</strain>
    </source>
</reference>
<gene>
    <name evidence="1" type="ORF">GCM10007977_105390</name>
</gene>
<dbReference type="Proteomes" id="UP000642070">
    <property type="component" value="Unassembled WGS sequence"/>
</dbReference>
<dbReference type="RefSeq" id="WP_190257678.1">
    <property type="nucleotide sequence ID" value="NZ_BMPI01000106.1"/>
</dbReference>
<keyword evidence="2" id="KW-1185">Reference proteome</keyword>
<evidence type="ECO:0000313" key="1">
    <source>
        <dbReference type="EMBL" id="GGM86424.1"/>
    </source>
</evidence>
<comment type="caution">
    <text evidence="1">The sequence shown here is derived from an EMBL/GenBank/DDBJ whole genome shotgun (WGS) entry which is preliminary data.</text>
</comment>
<accession>A0A917UHB8</accession>
<proteinExistence type="predicted"/>
<reference evidence="1" key="2">
    <citation type="submission" date="2020-09" db="EMBL/GenBank/DDBJ databases">
        <authorList>
            <person name="Sun Q."/>
            <person name="Ohkuma M."/>
        </authorList>
    </citation>
    <scope>NUCLEOTIDE SEQUENCE</scope>
    <source>
        <strain evidence="1">JCM 19831</strain>
    </source>
</reference>
<evidence type="ECO:0000313" key="2">
    <source>
        <dbReference type="Proteomes" id="UP000642070"/>
    </source>
</evidence>
<dbReference type="EMBL" id="BMPI01000106">
    <property type="protein sequence ID" value="GGM86424.1"/>
    <property type="molecule type" value="Genomic_DNA"/>
</dbReference>
<protein>
    <submittedName>
        <fullName evidence="1">Uncharacterized protein</fullName>
    </submittedName>
</protein>
<sequence>MTRQQADVPRGVQLAVKSAALQARYERRGDRTDIDDAIKFARAAVAALVGHPNRAMALTALGIGLRTRYHLLSDPDDIIEAIGVLQCSLELTHLHAVERLDRTYNLGAAYYQRYQHSRDPRDLEAAESALAKVVAHTPDSQTRAMALSALGLVKMANLRDRAEPQRGEVVDAAFECWRRAATTTAADAQTRIVAATRWAHAAAEHSRSGDCFQAGIAAIEALEALVWRGLTRRGQERHLAVWGTVTRDGAGAAVANGDAAAAVELLERGRAVLWAQQIRPRVAAQRLHASCSDLADRLDAVRDQLDATGGDPAALD</sequence>
<dbReference type="InterPro" id="IPR011990">
    <property type="entry name" value="TPR-like_helical_dom_sf"/>
</dbReference>
<name>A0A917UHB8_9ACTN</name>
<dbReference type="AlphaFoldDB" id="A0A917UHB8"/>
<organism evidence="1 2">
    <name type="scientific">Dactylosporangium sucinum</name>
    <dbReference type="NCBI Taxonomy" id="1424081"/>
    <lineage>
        <taxon>Bacteria</taxon>
        <taxon>Bacillati</taxon>
        <taxon>Actinomycetota</taxon>
        <taxon>Actinomycetes</taxon>
        <taxon>Micromonosporales</taxon>
        <taxon>Micromonosporaceae</taxon>
        <taxon>Dactylosporangium</taxon>
    </lineage>
</organism>
<dbReference type="Gene3D" id="1.25.40.10">
    <property type="entry name" value="Tetratricopeptide repeat domain"/>
    <property type="match status" value="1"/>
</dbReference>